<keyword evidence="2" id="KW-1185">Reference proteome</keyword>
<organism evidence="1 2">
    <name type="scientific">Protea cynaroides</name>
    <dbReference type="NCBI Taxonomy" id="273540"/>
    <lineage>
        <taxon>Eukaryota</taxon>
        <taxon>Viridiplantae</taxon>
        <taxon>Streptophyta</taxon>
        <taxon>Embryophyta</taxon>
        <taxon>Tracheophyta</taxon>
        <taxon>Spermatophyta</taxon>
        <taxon>Magnoliopsida</taxon>
        <taxon>Proteales</taxon>
        <taxon>Proteaceae</taxon>
        <taxon>Protea</taxon>
    </lineage>
</organism>
<dbReference type="EMBL" id="JAMYWD010000007">
    <property type="protein sequence ID" value="KAJ4966517.1"/>
    <property type="molecule type" value="Genomic_DNA"/>
</dbReference>
<gene>
    <name evidence="1" type="ORF">NE237_018366</name>
</gene>
<evidence type="ECO:0000313" key="1">
    <source>
        <dbReference type="EMBL" id="KAJ4966517.1"/>
    </source>
</evidence>
<protein>
    <submittedName>
        <fullName evidence="1">Uncharacterized protein</fullName>
    </submittedName>
</protein>
<proteinExistence type="predicted"/>
<comment type="caution">
    <text evidence="1">The sequence shown here is derived from an EMBL/GenBank/DDBJ whole genome shotgun (WGS) entry which is preliminary data.</text>
</comment>
<dbReference type="Proteomes" id="UP001141806">
    <property type="component" value="Unassembled WGS sequence"/>
</dbReference>
<reference evidence="1" key="1">
    <citation type="journal article" date="2023" name="Plant J.">
        <title>The genome of the king protea, Protea cynaroides.</title>
        <authorList>
            <person name="Chang J."/>
            <person name="Duong T.A."/>
            <person name="Schoeman C."/>
            <person name="Ma X."/>
            <person name="Roodt D."/>
            <person name="Barker N."/>
            <person name="Li Z."/>
            <person name="Van de Peer Y."/>
            <person name="Mizrachi E."/>
        </authorList>
    </citation>
    <scope>NUCLEOTIDE SEQUENCE</scope>
    <source>
        <tissue evidence="1">Young leaves</tissue>
    </source>
</reference>
<sequence length="144" mass="16340">MDCSDEMTEAPINCRFVMELVRGNGKSFIFQSVTLQDLVCEPNKGPSGPQDEEFAIYSDSSFCRDPVREGKRGCTVEVSDWWRESCGETFIKNFGGLGQQQTTTIGVLRKRNGQGKGLQRHWERRRRRSRNPVDCVEADTVAMV</sequence>
<dbReference type="AlphaFoldDB" id="A0A9Q0K9U6"/>
<name>A0A9Q0K9U6_9MAGN</name>
<evidence type="ECO:0000313" key="2">
    <source>
        <dbReference type="Proteomes" id="UP001141806"/>
    </source>
</evidence>
<accession>A0A9Q0K9U6</accession>